<dbReference type="InterPro" id="IPR016187">
    <property type="entry name" value="CTDL_fold"/>
</dbReference>
<dbReference type="SMART" id="SM00327">
    <property type="entry name" value="VWA"/>
    <property type="match status" value="1"/>
</dbReference>
<accession>A0A0N5B167</accession>
<evidence type="ECO:0000313" key="3">
    <source>
        <dbReference type="Proteomes" id="UP000046393"/>
    </source>
</evidence>
<feature type="domain" description="VWFA" evidence="2">
    <location>
        <begin position="45"/>
        <end position="119"/>
    </location>
</feature>
<dbReference type="SMART" id="SM00034">
    <property type="entry name" value="CLECT"/>
    <property type="match status" value="1"/>
</dbReference>
<organism evidence="3 4">
    <name type="scientific">Syphacia muris</name>
    <dbReference type="NCBI Taxonomy" id="451379"/>
    <lineage>
        <taxon>Eukaryota</taxon>
        <taxon>Metazoa</taxon>
        <taxon>Ecdysozoa</taxon>
        <taxon>Nematoda</taxon>
        <taxon>Chromadorea</taxon>
        <taxon>Rhabditida</taxon>
        <taxon>Spirurina</taxon>
        <taxon>Oxyuridomorpha</taxon>
        <taxon>Oxyuroidea</taxon>
        <taxon>Oxyuridae</taxon>
        <taxon>Syphacia</taxon>
    </lineage>
</organism>
<dbReference type="PROSITE" id="PS50041">
    <property type="entry name" value="C_TYPE_LECTIN_2"/>
    <property type="match status" value="1"/>
</dbReference>
<dbReference type="Gene3D" id="3.40.50.410">
    <property type="entry name" value="von Willebrand factor, type A domain"/>
    <property type="match status" value="2"/>
</dbReference>
<dbReference type="Gene3D" id="3.10.100.10">
    <property type="entry name" value="Mannose-Binding Protein A, subunit A"/>
    <property type="match status" value="1"/>
</dbReference>
<dbReference type="PROSITE" id="PS50234">
    <property type="entry name" value="VWFA"/>
    <property type="match status" value="2"/>
</dbReference>
<feature type="domain" description="VWFA" evidence="2">
    <location>
        <begin position="153"/>
        <end position="308"/>
    </location>
</feature>
<dbReference type="STRING" id="451379.A0A0N5B167"/>
<dbReference type="SUPFAM" id="SSF56436">
    <property type="entry name" value="C-type lectin-like"/>
    <property type="match status" value="1"/>
</dbReference>
<dbReference type="PANTHER" id="PTHR31024:SF3">
    <property type="entry name" value="C-TYPE LECTIN-RELATED"/>
    <property type="match status" value="1"/>
</dbReference>
<name>A0A0N5B167_9BILA</name>
<dbReference type="InterPro" id="IPR016186">
    <property type="entry name" value="C-type_lectin-like/link_sf"/>
</dbReference>
<dbReference type="PANTHER" id="PTHR31024">
    <property type="entry name" value="C-TYPE LECTIN"/>
    <property type="match status" value="1"/>
</dbReference>
<keyword evidence="3" id="KW-1185">Reference proteome</keyword>
<dbReference type="InterPro" id="IPR001304">
    <property type="entry name" value="C-type_lectin-like"/>
</dbReference>
<dbReference type="SUPFAM" id="SSF53300">
    <property type="entry name" value="vWA-like"/>
    <property type="match status" value="2"/>
</dbReference>
<dbReference type="InterPro" id="IPR036465">
    <property type="entry name" value="vWFA_dom_sf"/>
</dbReference>
<dbReference type="Proteomes" id="UP000046393">
    <property type="component" value="Unplaced"/>
</dbReference>
<dbReference type="WBParaSite" id="SMUV_0001101901-mRNA-1">
    <property type="protein sequence ID" value="SMUV_0001101901-mRNA-1"/>
    <property type="gene ID" value="SMUV_0001101901"/>
</dbReference>
<dbReference type="Pfam" id="PF00092">
    <property type="entry name" value="VWA"/>
    <property type="match status" value="2"/>
</dbReference>
<evidence type="ECO:0000259" key="2">
    <source>
        <dbReference type="PROSITE" id="PS50234"/>
    </source>
</evidence>
<feature type="domain" description="C-type lectin" evidence="1">
    <location>
        <begin position="367"/>
        <end position="479"/>
    </location>
</feature>
<dbReference type="InterPro" id="IPR002035">
    <property type="entry name" value="VWF_A"/>
</dbReference>
<proteinExistence type="predicted"/>
<dbReference type="Pfam" id="PF00059">
    <property type="entry name" value="Lectin_C"/>
    <property type="match status" value="1"/>
</dbReference>
<evidence type="ECO:0000313" key="4">
    <source>
        <dbReference type="WBParaSite" id="SMUV_0001101901-mRNA-1"/>
    </source>
</evidence>
<dbReference type="CDD" id="cd00037">
    <property type="entry name" value="CLECT"/>
    <property type="match status" value="1"/>
</dbReference>
<protein>
    <submittedName>
        <fullName evidence="4">VWFA domain-containing protein</fullName>
    </submittedName>
</protein>
<evidence type="ECO:0000259" key="1">
    <source>
        <dbReference type="PROSITE" id="PS50041"/>
    </source>
</evidence>
<dbReference type="AlphaFoldDB" id="A0A0N5B167"/>
<reference evidence="4" key="1">
    <citation type="submission" date="2017-02" db="UniProtKB">
        <authorList>
            <consortium name="WormBaseParasite"/>
        </authorList>
    </citation>
    <scope>IDENTIFICATION</scope>
</reference>
<sequence length="504" mass="56912">MVESLNIGPGSSDSRVGFVTFDNIARLGFHLDTYFTKSQLFVTRARRNVLKIMVVVTNGKDWSNVGEMQKLADEENIVVYAIGATDGVDMADLIRVTGNASRVFTGKNFGDLADTMRTVCKETAGPTQQPHFVGKSCGCDDYHKLFKHEYWLDIVYAVDTTDAISYEKFNSIKRNLALLTMVNVGINPTGQYSRMAIINIGQNVQIFTNLTNAFQSRDYRNYIMDNLKQMNGSNATIHDAMIAAKNMFEEEARAKRRENVRKVVVLFTARDVECEKRKIIKSKYDSDETRLCQAIVDMKKAGITFVVVTYRKAGTEDYPVVDIAPSCNIIQDSFETISDILRCLCRANCFCTRDFVQFDRHGDECEKYAECYRTNPMPLPKDAAKYVCENVNGVIPNVYSQEKDDFLKELHIAAKRVPFWIGNECPNGNCVDIPEATNGTLYYQNWCNNRGQPKFNDGGCIYVNQCSGLKSGWFSAECDDIITEKFFTCEVDACSVNKYCPVSN</sequence>